<evidence type="ECO:0000256" key="5">
    <source>
        <dbReference type="RuleBase" id="RU369040"/>
    </source>
</evidence>
<dbReference type="PROSITE" id="PS50011">
    <property type="entry name" value="PROTEIN_KINASE_DOM"/>
    <property type="match status" value="1"/>
</dbReference>
<dbReference type="InterPro" id="IPR000719">
    <property type="entry name" value="Prot_kinase_dom"/>
</dbReference>
<dbReference type="GO" id="GO:0009742">
    <property type="term" value="P:brassinosteroid mediated signaling pathway"/>
    <property type="evidence" value="ECO:0007669"/>
    <property type="project" value="UniProtKB-UniRule"/>
</dbReference>
<evidence type="ECO:0000313" key="7">
    <source>
        <dbReference type="EMBL" id="GFP79027.1"/>
    </source>
</evidence>
<keyword evidence="7" id="KW-0418">Kinase</keyword>
<comment type="function">
    <text evidence="5">Functions in brassinosteroid signaling. May function as transcriptional repressor.</text>
</comment>
<evidence type="ECO:0000256" key="2">
    <source>
        <dbReference type="ARBA" id="ARBA00023015"/>
    </source>
</evidence>
<dbReference type="InterPro" id="IPR011009">
    <property type="entry name" value="Kinase-like_dom_sf"/>
</dbReference>
<dbReference type="GO" id="GO:0003677">
    <property type="term" value="F:DNA binding"/>
    <property type="evidence" value="ECO:0007669"/>
    <property type="project" value="UniProtKB-UniRule"/>
</dbReference>
<dbReference type="InterPro" id="IPR033264">
    <property type="entry name" value="BZR"/>
</dbReference>
<accession>A0A830AXF6</accession>
<dbReference type="InterPro" id="IPR008540">
    <property type="entry name" value="BES1_N"/>
</dbReference>
<dbReference type="GO" id="GO:0004672">
    <property type="term" value="F:protein kinase activity"/>
    <property type="evidence" value="ECO:0007669"/>
    <property type="project" value="InterPro"/>
</dbReference>
<keyword evidence="2 5" id="KW-0805">Transcription regulation</keyword>
<evidence type="ECO:0000256" key="3">
    <source>
        <dbReference type="ARBA" id="ARBA00023125"/>
    </source>
</evidence>
<keyword evidence="4 5" id="KW-0804">Transcription</keyword>
<proteinExistence type="inferred from homology"/>
<protein>
    <recommendedName>
        <fullName evidence="5">Protein BZR1 homolog</fullName>
    </recommendedName>
    <alternativeName>
        <fullName evidence="5">Protein BRASSINAZOLE-RESISTANT 1 homolog</fullName>
    </alternativeName>
</protein>
<comment type="subcellular location">
    <subcellularLocation>
        <location evidence="5">Nucleus</location>
    </subcellularLocation>
</comment>
<evidence type="ECO:0000313" key="8">
    <source>
        <dbReference type="Proteomes" id="UP000653305"/>
    </source>
</evidence>
<dbReference type="PANTHER" id="PTHR31506:SF2">
    <property type="entry name" value="BES1_BZR1 HOMOLOG PROTEIN 3"/>
    <property type="match status" value="1"/>
</dbReference>
<name>A0A830AXF6_9LAMI</name>
<dbReference type="Pfam" id="PF00069">
    <property type="entry name" value="Pkinase"/>
    <property type="match status" value="1"/>
</dbReference>
<dbReference type="AlphaFoldDB" id="A0A830AXF6"/>
<feature type="domain" description="Protein kinase" evidence="6">
    <location>
        <begin position="119"/>
        <end position="455"/>
    </location>
</feature>
<dbReference type="SUPFAM" id="SSF56112">
    <property type="entry name" value="Protein kinase-like (PK-like)"/>
    <property type="match status" value="1"/>
</dbReference>
<gene>
    <name evidence="7" type="ORF">PHJA_000046200</name>
</gene>
<comment type="similarity">
    <text evidence="1 5">Belongs to the BZR/LAT61 family.</text>
</comment>
<comment type="caution">
    <text evidence="7">The sequence shown here is derived from an EMBL/GenBank/DDBJ whole genome shotgun (WGS) entry which is preliminary data.</text>
</comment>
<organism evidence="7 8">
    <name type="scientific">Phtheirospermum japonicum</name>
    <dbReference type="NCBI Taxonomy" id="374723"/>
    <lineage>
        <taxon>Eukaryota</taxon>
        <taxon>Viridiplantae</taxon>
        <taxon>Streptophyta</taxon>
        <taxon>Embryophyta</taxon>
        <taxon>Tracheophyta</taxon>
        <taxon>Spermatophyta</taxon>
        <taxon>Magnoliopsida</taxon>
        <taxon>eudicotyledons</taxon>
        <taxon>Gunneridae</taxon>
        <taxon>Pentapetalae</taxon>
        <taxon>asterids</taxon>
        <taxon>lamiids</taxon>
        <taxon>Lamiales</taxon>
        <taxon>Orobanchaceae</taxon>
        <taxon>Orobanchaceae incertae sedis</taxon>
        <taxon>Phtheirospermum</taxon>
    </lineage>
</organism>
<dbReference type="Gene3D" id="1.10.510.10">
    <property type="entry name" value="Transferase(Phosphotransferase) domain 1"/>
    <property type="match status" value="1"/>
</dbReference>
<dbReference type="GO" id="GO:0005524">
    <property type="term" value="F:ATP binding"/>
    <property type="evidence" value="ECO:0007669"/>
    <property type="project" value="InterPro"/>
</dbReference>
<dbReference type="GO" id="GO:0003700">
    <property type="term" value="F:DNA-binding transcription factor activity"/>
    <property type="evidence" value="ECO:0007669"/>
    <property type="project" value="UniProtKB-UniRule"/>
</dbReference>
<dbReference type="PANTHER" id="PTHR31506">
    <property type="entry name" value="BES1/BZR1 HOMOLOG PROTEIN 3-RELATED"/>
    <property type="match status" value="1"/>
</dbReference>
<dbReference type="Proteomes" id="UP000653305">
    <property type="component" value="Unassembled WGS sequence"/>
</dbReference>
<dbReference type="Pfam" id="PF05687">
    <property type="entry name" value="BES1_N"/>
    <property type="match status" value="1"/>
</dbReference>
<keyword evidence="5" id="KW-1070">Brassinosteroid signaling pathway</keyword>
<reference evidence="7" key="1">
    <citation type="submission" date="2020-07" db="EMBL/GenBank/DDBJ databases">
        <title>Ethylene signaling mediates host invasion by parasitic plants.</title>
        <authorList>
            <person name="Yoshida S."/>
        </authorList>
    </citation>
    <scope>NUCLEOTIDE SEQUENCE</scope>
    <source>
        <strain evidence="7">Okayama</strain>
    </source>
</reference>
<sequence>MKSPNLFRFLVSSAGKSLNSKFKGRVLFWAIMAAKACPLGSPPLRRRCLCTEFRKIIGPQERHRRDFLPRGSGDFFLEGRFLSGLHLYVNYTLPKLCDNNEVLKALCDESGWTVEPDGTTYRKVFSSEAFWLTKAALFVRPLFLIKRSLLAEAALEPTGNFAARLRFCLEMKQALIIGLPNGLSLSSSEAASIGPRASLDGLIIQRVAYIWLLLPQITVKDGFIVDSGEIKNLFESDYSRMMMPRPDNGNLLGSDFLGMMMLRPENGDLLECDLPRMMMLRPENGNLLGSDFSRAMILRPETGNLLESDLSRTMMPRPENGSDFPRMMMPRLENMKFLGSEFSRMMMPRPENGNFPRSDIPTMNSNSPFMNIDQLARMLPSSSNPSPYYIAPEVLRRSYGPEIDIWSAGVILYILLCGVPPFWAGLQYPIWLDILIKFSTQNLNKVLPRPFSYHF</sequence>
<dbReference type="OrthoDB" id="909062at2759"/>
<keyword evidence="3 5" id="KW-0238">DNA-binding</keyword>
<evidence type="ECO:0000259" key="6">
    <source>
        <dbReference type="PROSITE" id="PS50011"/>
    </source>
</evidence>
<evidence type="ECO:0000256" key="1">
    <source>
        <dbReference type="ARBA" id="ARBA00005909"/>
    </source>
</evidence>
<dbReference type="EMBL" id="BMAC01000003">
    <property type="protein sequence ID" value="GFP79027.1"/>
    <property type="molecule type" value="Genomic_DNA"/>
</dbReference>
<dbReference type="GO" id="GO:0005634">
    <property type="term" value="C:nucleus"/>
    <property type="evidence" value="ECO:0007669"/>
    <property type="project" value="UniProtKB-SubCell"/>
</dbReference>
<keyword evidence="7" id="KW-0808">Transferase</keyword>
<dbReference type="GO" id="GO:0006351">
    <property type="term" value="P:DNA-templated transcription"/>
    <property type="evidence" value="ECO:0007669"/>
    <property type="project" value="InterPro"/>
</dbReference>
<keyword evidence="8" id="KW-1185">Reference proteome</keyword>
<evidence type="ECO:0000256" key="4">
    <source>
        <dbReference type="ARBA" id="ARBA00023163"/>
    </source>
</evidence>